<dbReference type="AlphaFoldDB" id="A0AAV7UJF7"/>
<reference evidence="1" key="1">
    <citation type="journal article" date="2022" name="bioRxiv">
        <title>Sequencing and chromosome-scale assembly of the giantPleurodeles waltlgenome.</title>
        <authorList>
            <person name="Brown T."/>
            <person name="Elewa A."/>
            <person name="Iarovenko S."/>
            <person name="Subramanian E."/>
            <person name="Araus A.J."/>
            <person name="Petzold A."/>
            <person name="Susuki M."/>
            <person name="Suzuki K.-i.T."/>
            <person name="Hayashi T."/>
            <person name="Toyoda A."/>
            <person name="Oliveira C."/>
            <person name="Osipova E."/>
            <person name="Leigh N.D."/>
            <person name="Simon A."/>
            <person name="Yun M.H."/>
        </authorList>
    </citation>
    <scope>NUCLEOTIDE SEQUENCE</scope>
    <source>
        <strain evidence="1">20211129_DDA</strain>
        <tissue evidence="1">Liver</tissue>
    </source>
</reference>
<dbReference type="EMBL" id="JANPWB010000005">
    <property type="protein sequence ID" value="KAJ1188908.1"/>
    <property type="molecule type" value="Genomic_DNA"/>
</dbReference>
<comment type="caution">
    <text evidence="1">The sequence shown here is derived from an EMBL/GenBank/DDBJ whole genome shotgun (WGS) entry which is preliminary data.</text>
</comment>
<sequence>MTSRGWPFKVAVVGERVFLALADPTRGPQLLLQHFREEEDNASGTARLTRAVRGVREEDGGHPCAGWERCQYSLISP</sequence>
<accession>A0AAV7UJF7</accession>
<proteinExistence type="predicted"/>
<organism evidence="1 2">
    <name type="scientific">Pleurodeles waltl</name>
    <name type="common">Iberian ribbed newt</name>
    <dbReference type="NCBI Taxonomy" id="8319"/>
    <lineage>
        <taxon>Eukaryota</taxon>
        <taxon>Metazoa</taxon>
        <taxon>Chordata</taxon>
        <taxon>Craniata</taxon>
        <taxon>Vertebrata</taxon>
        <taxon>Euteleostomi</taxon>
        <taxon>Amphibia</taxon>
        <taxon>Batrachia</taxon>
        <taxon>Caudata</taxon>
        <taxon>Salamandroidea</taxon>
        <taxon>Salamandridae</taxon>
        <taxon>Pleurodelinae</taxon>
        <taxon>Pleurodeles</taxon>
    </lineage>
</organism>
<name>A0AAV7UJF7_PLEWA</name>
<keyword evidence="2" id="KW-1185">Reference proteome</keyword>
<protein>
    <submittedName>
        <fullName evidence="1">Uncharacterized protein</fullName>
    </submittedName>
</protein>
<dbReference type="Proteomes" id="UP001066276">
    <property type="component" value="Chromosome 3_1"/>
</dbReference>
<gene>
    <name evidence="1" type="ORF">NDU88_005664</name>
</gene>
<evidence type="ECO:0000313" key="1">
    <source>
        <dbReference type="EMBL" id="KAJ1188908.1"/>
    </source>
</evidence>
<evidence type="ECO:0000313" key="2">
    <source>
        <dbReference type="Proteomes" id="UP001066276"/>
    </source>
</evidence>